<dbReference type="AlphaFoldDB" id="A0A382UKD5"/>
<feature type="non-terminal residue" evidence="2">
    <location>
        <position position="121"/>
    </location>
</feature>
<gene>
    <name evidence="2" type="ORF">METZ01_LOCUS387149</name>
</gene>
<name>A0A382UKD5_9ZZZZ</name>
<dbReference type="EMBL" id="UINC01144649">
    <property type="protein sequence ID" value="SVD34295.1"/>
    <property type="molecule type" value="Genomic_DNA"/>
</dbReference>
<feature type="domain" description="Treble clef zinc finger" evidence="1">
    <location>
        <begin position="83"/>
        <end position="120"/>
    </location>
</feature>
<proteinExistence type="predicted"/>
<evidence type="ECO:0000313" key="2">
    <source>
        <dbReference type="EMBL" id="SVD34295.1"/>
    </source>
</evidence>
<feature type="domain" description="Treble clef zinc finger" evidence="1">
    <location>
        <begin position="15"/>
        <end position="67"/>
    </location>
</feature>
<sequence>VTPSYNFLVVHPEAANEWHPTKNAALRPENFAPRSEAKVWWLCPRGHEYEARLTNRAFGTGCPYCSGNRVDHENSLAAKRPDLVVEWHPTKNGQLTPHDVTAGSDKDVFWQCARGHVWERS</sequence>
<feature type="non-terminal residue" evidence="2">
    <location>
        <position position="1"/>
    </location>
</feature>
<dbReference type="Pfam" id="PF14311">
    <property type="entry name" value="DUF4379"/>
    <property type="match status" value="2"/>
</dbReference>
<accession>A0A382UKD5</accession>
<reference evidence="2" key="1">
    <citation type="submission" date="2018-05" db="EMBL/GenBank/DDBJ databases">
        <authorList>
            <person name="Lanie J.A."/>
            <person name="Ng W.-L."/>
            <person name="Kazmierczak K.M."/>
            <person name="Andrzejewski T.M."/>
            <person name="Davidsen T.M."/>
            <person name="Wayne K.J."/>
            <person name="Tettelin H."/>
            <person name="Glass J.I."/>
            <person name="Rusch D."/>
            <person name="Podicherti R."/>
            <person name="Tsui H.-C.T."/>
            <person name="Winkler M.E."/>
        </authorList>
    </citation>
    <scope>NUCLEOTIDE SEQUENCE</scope>
</reference>
<organism evidence="2">
    <name type="scientific">marine metagenome</name>
    <dbReference type="NCBI Taxonomy" id="408172"/>
    <lineage>
        <taxon>unclassified sequences</taxon>
        <taxon>metagenomes</taxon>
        <taxon>ecological metagenomes</taxon>
    </lineage>
</organism>
<evidence type="ECO:0000259" key="1">
    <source>
        <dbReference type="Pfam" id="PF14311"/>
    </source>
</evidence>
<protein>
    <recommendedName>
        <fullName evidence="1">Treble clef zinc finger domain-containing protein</fullName>
    </recommendedName>
</protein>
<dbReference type="PANTHER" id="PTHR37317">
    <property type="entry name" value="BLR8090 PROTEIN"/>
    <property type="match status" value="1"/>
</dbReference>
<dbReference type="PANTHER" id="PTHR37317:SF1">
    <property type="entry name" value="ZINC-RIBBON DOMAIN-CONTAINING PROTEIN-RELATED"/>
    <property type="match status" value="1"/>
</dbReference>
<dbReference type="InterPro" id="IPR025487">
    <property type="entry name" value="DUF4379"/>
</dbReference>